<keyword evidence="12" id="KW-1185">Reference proteome</keyword>
<feature type="transmembrane region" description="Helical" evidence="10">
    <location>
        <begin position="56"/>
        <end position="76"/>
    </location>
</feature>
<dbReference type="Gene3D" id="1.20.1250.20">
    <property type="entry name" value="MFS general substrate transporter like domains"/>
    <property type="match status" value="1"/>
</dbReference>
<feature type="region of interest" description="Disordered" evidence="9">
    <location>
        <begin position="1"/>
        <end position="30"/>
    </location>
</feature>
<evidence type="ECO:0000256" key="7">
    <source>
        <dbReference type="ARBA" id="ARBA00023136"/>
    </source>
</evidence>
<comment type="subcellular location">
    <subcellularLocation>
        <location evidence="1">Membrane</location>
        <topology evidence="1">Multi-pass membrane protein</topology>
    </subcellularLocation>
</comment>
<keyword evidence="3 8" id="KW-0813">Transport</keyword>
<feature type="transmembrane region" description="Helical" evidence="10">
    <location>
        <begin position="426"/>
        <end position="445"/>
    </location>
</feature>
<sequence length="499" mass="52816">MEGAGSANQPLLSRASRPDEDEESGACHNGGSVAAIVPSSSSSSSSSCSCSSGNSVVLFSSLVAVCGSYVFGNAVGYSSPAETGIMDDLGLSLAEYSVFGSTLTIGAMVGAVPSGRVADLLGRRGAMWLSELFCITGWLAILFAKGAWWLDAGRLLMGCGIGLLSYVVPVYVAEIAPKNVRGVYTSLNQLMIGLGKAFMFLIGSLVSWRVLALIGTLPCLLQLLGLFFIPESPRWLAKVGREKEFEAALQCLRGKNANISQEASDIKDYMEHLHRMSEDGITELLQAKYAYPLIVGVGLMIIQQCGGLNGFVFYTSVIFEAAGFSTTIGTVIAAVVQILSTTLGVLLIDKSGRRPLLLVSAAGGCLGCVFTGLSFFLQDLHSGAELVSSLVLVGVLVFLGSFELGMGGIPWIIMSEIFPINVKGSAGSFVNLVSWVGSWFVSYTFSYLFEWSSAGTFFIYAGICAVGVIFIAKLVPETKGRTLEEIHASITDKNDNNLS</sequence>
<dbReference type="CDD" id="cd17358">
    <property type="entry name" value="MFS_GLUT6_8_Class3_like"/>
    <property type="match status" value="1"/>
</dbReference>
<name>A0ABD3JR38_EUCGL</name>
<dbReference type="InterPro" id="IPR003663">
    <property type="entry name" value="Sugar/inositol_transpt"/>
</dbReference>
<evidence type="ECO:0000256" key="8">
    <source>
        <dbReference type="RuleBase" id="RU003346"/>
    </source>
</evidence>
<proteinExistence type="inferred from homology"/>
<feature type="transmembrane region" description="Helical" evidence="10">
    <location>
        <begin position="155"/>
        <end position="176"/>
    </location>
</feature>
<dbReference type="PANTHER" id="PTHR48021:SF15">
    <property type="entry name" value="SUGAR TRANSPORTER ERD6-LIKE 15 ISOFORM X1"/>
    <property type="match status" value="1"/>
</dbReference>
<keyword evidence="7 10" id="KW-0472">Membrane</keyword>
<dbReference type="InterPro" id="IPR044775">
    <property type="entry name" value="MFS_ERD6/Tret1-like"/>
</dbReference>
<dbReference type="FunFam" id="1.20.1250.20:FF:000043">
    <property type="entry name" value="sugar transporter ERD6-like 6"/>
    <property type="match status" value="1"/>
</dbReference>
<evidence type="ECO:0000256" key="10">
    <source>
        <dbReference type="SAM" id="Phobius"/>
    </source>
</evidence>
<dbReference type="InterPro" id="IPR036259">
    <property type="entry name" value="MFS_trans_sf"/>
</dbReference>
<feature type="transmembrane region" description="Helical" evidence="10">
    <location>
        <begin position="457"/>
        <end position="475"/>
    </location>
</feature>
<evidence type="ECO:0000256" key="3">
    <source>
        <dbReference type="ARBA" id="ARBA00022448"/>
    </source>
</evidence>
<dbReference type="InterPro" id="IPR050549">
    <property type="entry name" value="MFS_Trehalose_Transporter"/>
</dbReference>
<feature type="transmembrane region" description="Helical" evidence="10">
    <location>
        <begin position="355"/>
        <end position="377"/>
    </location>
</feature>
<feature type="transmembrane region" description="Helical" evidence="10">
    <location>
        <begin position="183"/>
        <end position="202"/>
    </location>
</feature>
<accession>A0ABD3JR38</accession>
<evidence type="ECO:0000313" key="11">
    <source>
        <dbReference type="EMBL" id="KAL3728211.1"/>
    </source>
</evidence>
<dbReference type="SUPFAM" id="SSF103473">
    <property type="entry name" value="MFS general substrate transporter"/>
    <property type="match status" value="1"/>
</dbReference>
<dbReference type="Proteomes" id="UP001634007">
    <property type="component" value="Unassembled WGS sequence"/>
</dbReference>
<dbReference type="GO" id="GO:0016020">
    <property type="term" value="C:membrane"/>
    <property type="evidence" value="ECO:0007669"/>
    <property type="project" value="UniProtKB-SubCell"/>
</dbReference>
<dbReference type="InterPro" id="IPR005828">
    <property type="entry name" value="MFS_sugar_transport-like"/>
</dbReference>
<evidence type="ECO:0000256" key="9">
    <source>
        <dbReference type="SAM" id="MobiDB-lite"/>
    </source>
</evidence>
<feature type="transmembrane region" description="Helical" evidence="10">
    <location>
        <begin position="96"/>
        <end position="114"/>
    </location>
</feature>
<dbReference type="PANTHER" id="PTHR48021">
    <property type="match status" value="1"/>
</dbReference>
<gene>
    <name evidence="11" type="ORF">ACJRO7_032886</name>
</gene>
<feature type="transmembrane region" description="Helical" evidence="10">
    <location>
        <begin position="208"/>
        <end position="229"/>
    </location>
</feature>
<dbReference type="NCBIfam" id="TIGR00879">
    <property type="entry name" value="SP"/>
    <property type="match status" value="1"/>
</dbReference>
<keyword evidence="4" id="KW-0762">Sugar transport</keyword>
<dbReference type="InterPro" id="IPR005829">
    <property type="entry name" value="Sugar_transporter_CS"/>
</dbReference>
<dbReference type="PROSITE" id="PS00216">
    <property type="entry name" value="SUGAR_TRANSPORT_1"/>
    <property type="match status" value="1"/>
</dbReference>
<keyword evidence="5 10" id="KW-0812">Transmembrane</keyword>
<feature type="transmembrane region" description="Helical" evidence="10">
    <location>
        <begin position="126"/>
        <end position="149"/>
    </location>
</feature>
<comment type="similarity">
    <text evidence="2 8">Belongs to the major facilitator superfamily. Sugar transporter (TC 2.A.1.1) family.</text>
</comment>
<organism evidence="11 12">
    <name type="scientific">Eucalyptus globulus</name>
    <name type="common">Tasmanian blue gum</name>
    <dbReference type="NCBI Taxonomy" id="34317"/>
    <lineage>
        <taxon>Eukaryota</taxon>
        <taxon>Viridiplantae</taxon>
        <taxon>Streptophyta</taxon>
        <taxon>Embryophyta</taxon>
        <taxon>Tracheophyta</taxon>
        <taxon>Spermatophyta</taxon>
        <taxon>Magnoliopsida</taxon>
        <taxon>eudicotyledons</taxon>
        <taxon>Gunneridae</taxon>
        <taxon>Pentapetalae</taxon>
        <taxon>rosids</taxon>
        <taxon>malvids</taxon>
        <taxon>Myrtales</taxon>
        <taxon>Myrtaceae</taxon>
        <taxon>Myrtoideae</taxon>
        <taxon>Eucalypteae</taxon>
        <taxon>Eucalyptus</taxon>
    </lineage>
</organism>
<dbReference type="EMBL" id="JBJKBG010000008">
    <property type="protein sequence ID" value="KAL3728211.1"/>
    <property type="molecule type" value="Genomic_DNA"/>
</dbReference>
<comment type="caution">
    <text evidence="11">The sequence shown here is derived from an EMBL/GenBank/DDBJ whole genome shotgun (WGS) entry which is preliminary data.</text>
</comment>
<reference evidence="11 12" key="1">
    <citation type="submission" date="2024-11" db="EMBL/GenBank/DDBJ databases">
        <title>Chromosome-level genome assembly of Eucalyptus globulus Labill. provides insights into its genome evolution.</title>
        <authorList>
            <person name="Li X."/>
        </authorList>
    </citation>
    <scope>NUCLEOTIDE SEQUENCE [LARGE SCALE GENOMIC DNA]</scope>
    <source>
        <strain evidence="11">CL2024</strain>
        <tissue evidence="11">Fresh tender leaves</tissue>
    </source>
</reference>
<feature type="compositionally biased region" description="Polar residues" evidence="9">
    <location>
        <begin position="1"/>
        <end position="11"/>
    </location>
</feature>
<evidence type="ECO:0008006" key="13">
    <source>
        <dbReference type="Google" id="ProtNLM"/>
    </source>
</evidence>
<evidence type="ECO:0000256" key="5">
    <source>
        <dbReference type="ARBA" id="ARBA00022692"/>
    </source>
</evidence>
<dbReference type="PRINTS" id="PR00171">
    <property type="entry name" value="SUGRTRNSPORT"/>
</dbReference>
<dbReference type="Pfam" id="PF00083">
    <property type="entry name" value="Sugar_tr"/>
    <property type="match status" value="1"/>
</dbReference>
<feature type="transmembrane region" description="Helical" evidence="10">
    <location>
        <begin position="289"/>
        <end position="314"/>
    </location>
</feature>
<evidence type="ECO:0000256" key="1">
    <source>
        <dbReference type="ARBA" id="ARBA00004141"/>
    </source>
</evidence>
<evidence type="ECO:0000256" key="4">
    <source>
        <dbReference type="ARBA" id="ARBA00022597"/>
    </source>
</evidence>
<keyword evidence="6 10" id="KW-1133">Transmembrane helix</keyword>
<dbReference type="AlphaFoldDB" id="A0ABD3JR38"/>
<protein>
    <recommendedName>
        <fullName evidence="13">Major facilitator superfamily (MFS) profile domain-containing protein</fullName>
    </recommendedName>
</protein>
<evidence type="ECO:0000313" key="12">
    <source>
        <dbReference type="Proteomes" id="UP001634007"/>
    </source>
</evidence>
<feature type="transmembrane region" description="Helical" evidence="10">
    <location>
        <begin position="389"/>
        <end position="414"/>
    </location>
</feature>
<feature type="transmembrane region" description="Helical" evidence="10">
    <location>
        <begin position="326"/>
        <end position="348"/>
    </location>
</feature>
<evidence type="ECO:0000256" key="6">
    <source>
        <dbReference type="ARBA" id="ARBA00022989"/>
    </source>
</evidence>
<evidence type="ECO:0000256" key="2">
    <source>
        <dbReference type="ARBA" id="ARBA00010992"/>
    </source>
</evidence>